<feature type="transmembrane region" description="Helical" evidence="6">
    <location>
        <begin position="492"/>
        <end position="513"/>
    </location>
</feature>
<feature type="transmembrane region" description="Helical" evidence="6">
    <location>
        <begin position="72"/>
        <end position="98"/>
    </location>
</feature>
<feature type="domain" description="DEP" evidence="7">
    <location>
        <begin position="760"/>
        <end position="826"/>
    </location>
</feature>
<keyword evidence="4 6" id="KW-0472">Membrane</keyword>
<feature type="transmembrane region" description="Helical" evidence="6">
    <location>
        <begin position="650"/>
        <end position="669"/>
    </location>
</feature>
<dbReference type="Pfam" id="PF00610">
    <property type="entry name" value="DEP"/>
    <property type="match status" value="1"/>
</dbReference>
<feature type="transmembrane region" description="Helical" evidence="6">
    <location>
        <begin position="110"/>
        <end position="128"/>
    </location>
</feature>
<feature type="compositionally biased region" description="Polar residues" evidence="5">
    <location>
        <begin position="528"/>
        <end position="548"/>
    </location>
</feature>
<dbReference type="AlphaFoldDB" id="A0A8B8HQU4"/>
<feature type="transmembrane region" description="Helical" evidence="6">
    <location>
        <begin position="193"/>
        <end position="212"/>
    </location>
</feature>
<feature type="region of interest" description="Disordered" evidence="5">
    <location>
        <begin position="527"/>
        <end position="551"/>
    </location>
</feature>
<evidence type="ECO:0000256" key="1">
    <source>
        <dbReference type="ARBA" id="ARBA00004141"/>
    </source>
</evidence>
<feature type="transmembrane region" description="Helical" evidence="6">
    <location>
        <begin position="454"/>
        <end position="480"/>
    </location>
</feature>
<feature type="transmembrane region" description="Helical" evidence="6">
    <location>
        <begin position="391"/>
        <end position="408"/>
    </location>
</feature>
<dbReference type="PANTHER" id="PTHR22829:SF5">
    <property type="entry name" value="INTEGRAL MEMBRANE PROTEIN GPR155"/>
    <property type="match status" value="1"/>
</dbReference>
<accession>A0A8B8HQU4</accession>
<dbReference type="OMA" id="RISMCRR"/>
<dbReference type="GO" id="GO:0035556">
    <property type="term" value="P:intracellular signal transduction"/>
    <property type="evidence" value="ECO:0007669"/>
    <property type="project" value="InterPro"/>
</dbReference>
<dbReference type="Gene3D" id="1.10.10.10">
    <property type="entry name" value="Winged helix-like DNA-binding domain superfamily/Winged helix DNA-binding domain"/>
    <property type="match status" value="1"/>
</dbReference>
<dbReference type="SMART" id="SM00049">
    <property type="entry name" value="DEP"/>
    <property type="match status" value="1"/>
</dbReference>
<name>A0A8B8HQU4_VANTA</name>
<dbReference type="GO" id="GO:0016020">
    <property type="term" value="C:membrane"/>
    <property type="evidence" value="ECO:0007669"/>
    <property type="project" value="UniProtKB-SubCell"/>
</dbReference>
<feature type="transmembrane region" description="Helical" evidence="6">
    <location>
        <begin position="47"/>
        <end position="66"/>
    </location>
</feature>
<evidence type="ECO:0000256" key="6">
    <source>
        <dbReference type="SAM" id="Phobius"/>
    </source>
</evidence>
<comment type="subcellular location">
    <subcellularLocation>
        <location evidence="1">Membrane</location>
        <topology evidence="1">Multi-pass membrane protein</topology>
    </subcellularLocation>
</comment>
<dbReference type="Proteomes" id="UP001652626">
    <property type="component" value="Chromosome 16"/>
</dbReference>
<dbReference type="PANTHER" id="PTHR22829">
    <property type="entry name" value="DEP DOMAIN PROTEIN"/>
    <property type="match status" value="1"/>
</dbReference>
<feature type="transmembrane region" description="Helical" evidence="6">
    <location>
        <begin position="218"/>
        <end position="241"/>
    </location>
</feature>
<dbReference type="OrthoDB" id="2133778at2759"/>
<dbReference type="GO" id="GO:0055085">
    <property type="term" value="P:transmembrane transport"/>
    <property type="evidence" value="ECO:0007669"/>
    <property type="project" value="InterPro"/>
</dbReference>
<keyword evidence="2 6" id="KW-0812">Transmembrane</keyword>
<evidence type="ECO:0000313" key="9">
    <source>
        <dbReference type="RefSeq" id="XP_026486985.2"/>
    </source>
</evidence>
<gene>
    <name evidence="9" type="primary">LOC113394022</name>
</gene>
<feature type="transmembrane region" description="Helical" evidence="6">
    <location>
        <begin position="361"/>
        <end position="379"/>
    </location>
</feature>
<feature type="transmembrane region" description="Helical" evidence="6">
    <location>
        <begin position="428"/>
        <end position="447"/>
    </location>
</feature>
<keyword evidence="3 6" id="KW-1133">Transmembrane helix</keyword>
<sequence>MDTDEEINVNDSVSEHLYPALFQCFTIIICGYVAGRLNVVSKSESKGIATFVGTFALPSLIFLSLARLDFSIVNWTFLGAILLAKGLVFFVVVIVTLLVSRPIHLGQAGIFAIFCTQSNDFALGFPIIDAVYGKTHPEYSLYLYLMAPISLAILNPVAFILMEIDKQRQSPQTVVGSQHLQKLKMLLQLCKGVIFNPVLVMTILGIMGNIIFQHQLSVYIEGLLDVFGQSFSAAALFLLGLRMVGQITRLRGPALILPCVLIMVKLIILPVVMRECVSTLDAGTNQSETQSLSTYAFLYGTIPTAPAVFVFSNLYHLEIDLMASSMVICTFLSAPIIFLSAEVISINQDYADQIKKFGFELSIVALIAAIWVFMVFTLTKKYKRIPHRLTLCLNISQILLAISMLWGGPSNSYSPTWESTMQQALQLFSTYSCLLWTSMLTMGLLMLEIRGPCFVVTLWPVLAFVAWGAPGVMVGVLLVATRADVTSDAADAIRLCVLFFCITLTTGCLILYARFRRRDSLESPSALDESSSLVENAEPTSQTQSLSNFEGMEDPGCYGTITATPSPNKNGNCCSNDPNCNNVLPASNTNDIEDIAHNERDCACPPSRKLKCNSNAPCPYLNELDQAASELGLLPPEQSRGRGGQLLKHTVLIISYSLMMFLGLTLTAWKMMRKDQSGVFIEIEFLDTAASNGQALIMFILFGLDPEEIFIPILRYIKGKWHGADTVALPAVDDLKFETKHVCDQFITHHLDRCKEAIAKDTRWRMRTYRNVFRGSCLVRWLIQCGLANDEHEAVTYARHLLDGRLIAHVNNAHHFTNSTLLYTFK</sequence>
<evidence type="ECO:0000259" key="7">
    <source>
        <dbReference type="PROSITE" id="PS50186"/>
    </source>
</evidence>
<dbReference type="InterPro" id="IPR004776">
    <property type="entry name" value="Mem_transp_PIN-like"/>
</dbReference>
<dbReference type="InterPro" id="IPR000591">
    <property type="entry name" value="DEP_dom"/>
</dbReference>
<dbReference type="InterPro" id="IPR036388">
    <property type="entry name" value="WH-like_DNA-bd_sf"/>
</dbReference>
<protein>
    <submittedName>
        <fullName evidence="9">Lysosomal cholesterol signaling protein isoform X1</fullName>
    </submittedName>
</protein>
<dbReference type="RefSeq" id="XP_026486985.2">
    <property type="nucleotide sequence ID" value="XM_026631200.2"/>
</dbReference>
<proteinExistence type="predicted"/>
<feature type="transmembrane region" description="Helical" evidence="6">
    <location>
        <begin position="292"/>
        <end position="314"/>
    </location>
</feature>
<dbReference type="InterPro" id="IPR036390">
    <property type="entry name" value="WH_DNA-bd_sf"/>
</dbReference>
<dbReference type="GO" id="GO:0030514">
    <property type="term" value="P:negative regulation of BMP signaling pathway"/>
    <property type="evidence" value="ECO:0007669"/>
    <property type="project" value="TreeGrafter"/>
</dbReference>
<evidence type="ECO:0000256" key="2">
    <source>
        <dbReference type="ARBA" id="ARBA00022692"/>
    </source>
</evidence>
<dbReference type="SUPFAM" id="SSF46785">
    <property type="entry name" value="Winged helix' DNA-binding domain"/>
    <property type="match status" value="1"/>
</dbReference>
<feature type="transmembrane region" description="Helical" evidence="6">
    <location>
        <begin position="140"/>
        <end position="162"/>
    </location>
</feature>
<dbReference type="PROSITE" id="PS50186">
    <property type="entry name" value="DEP"/>
    <property type="match status" value="1"/>
</dbReference>
<dbReference type="GeneID" id="113394022"/>
<feature type="transmembrane region" description="Helical" evidence="6">
    <location>
        <begin position="321"/>
        <end position="341"/>
    </location>
</feature>
<evidence type="ECO:0000313" key="8">
    <source>
        <dbReference type="Proteomes" id="UP001652626"/>
    </source>
</evidence>
<keyword evidence="8" id="KW-1185">Reference proteome</keyword>
<reference evidence="9" key="1">
    <citation type="submission" date="2025-08" db="UniProtKB">
        <authorList>
            <consortium name="RefSeq"/>
        </authorList>
    </citation>
    <scope>IDENTIFICATION</scope>
    <source>
        <tissue evidence="9">Whole body</tissue>
    </source>
</reference>
<feature type="transmembrane region" description="Helical" evidence="6">
    <location>
        <begin position="253"/>
        <end position="272"/>
    </location>
</feature>
<evidence type="ECO:0000256" key="4">
    <source>
        <dbReference type="ARBA" id="ARBA00023136"/>
    </source>
</evidence>
<organism evidence="8 9">
    <name type="scientific">Vanessa tameamea</name>
    <name type="common">Kamehameha butterfly</name>
    <dbReference type="NCBI Taxonomy" id="334116"/>
    <lineage>
        <taxon>Eukaryota</taxon>
        <taxon>Metazoa</taxon>
        <taxon>Ecdysozoa</taxon>
        <taxon>Arthropoda</taxon>
        <taxon>Hexapoda</taxon>
        <taxon>Insecta</taxon>
        <taxon>Pterygota</taxon>
        <taxon>Neoptera</taxon>
        <taxon>Endopterygota</taxon>
        <taxon>Lepidoptera</taxon>
        <taxon>Glossata</taxon>
        <taxon>Ditrysia</taxon>
        <taxon>Papilionoidea</taxon>
        <taxon>Nymphalidae</taxon>
        <taxon>Nymphalinae</taxon>
        <taxon>Vanessa</taxon>
    </lineage>
</organism>
<feature type="transmembrane region" description="Helical" evidence="6">
    <location>
        <begin position="16"/>
        <end position="35"/>
    </location>
</feature>
<evidence type="ECO:0000256" key="5">
    <source>
        <dbReference type="SAM" id="MobiDB-lite"/>
    </source>
</evidence>
<dbReference type="Pfam" id="PF03547">
    <property type="entry name" value="Mem_trans"/>
    <property type="match status" value="1"/>
</dbReference>
<evidence type="ECO:0000256" key="3">
    <source>
        <dbReference type="ARBA" id="ARBA00022989"/>
    </source>
</evidence>
<dbReference type="InterPro" id="IPR051832">
    <property type="entry name" value="mTOR-Rac_regulators"/>
</dbReference>